<evidence type="ECO:0000256" key="3">
    <source>
        <dbReference type="SAM" id="SignalP"/>
    </source>
</evidence>
<dbReference type="RefSeq" id="XP_031422492.1">
    <property type="nucleotide sequence ID" value="XM_031566632.2"/>
</dbReference>
<dbReference type="AlphaFoldDB" id="A0A6P8FGY4"/>
<feature type="domain" description="TNFR-Cys" evidence="4">
    <location>
        <begin position="62"/>
        <end position="101"/>
    </location>
</feature>
<name>A0A6P8FGY4_CLUHA</name>
<evidence type="ECO:0000256" key="2">
    <source>
        <dbReference type="SAM" id="Phobius"/>
    </source>
</evidence>
<keyword evidence="2" id="KW-0472">Membrane</keyword>
<dbReference type="PROSITE" id="PS00652">
    <property type="entry name" value="TNFR_NGFR_1"/>
    <property type="match status" value="1"/>
</dbReference>
<comment type="caution">
    <text evidence="1">Lacks conserved residue(s) required for the propagation of feature annotation.</text>
</comment>
<proteinExistence type="predicted"/>
<evidence type="ECO:0000313" key="5">
    <source>
        <dbReference type="Proteomes" id="UP000515152"/>
    </source>
</evidence>
<keyword evidence="5" id="KW-1185">Reference proteome</keyword>
<dbReference type="CTD" id="678622"/>
<dbReference type="Gene3D" id="2.10.50.10">
    <property type="entry name" value="Tumor Necrosis Factor Receptor, subunit A, domain 2"/>
    <property type="match status" value="3"/>
</dbReference>
<feature type="repeat" description="TNFR-Cys" evidence="1">
    <location>
        <begin position="62"/>
        <end position="101"/>
    </location>
</feature>
<organism evidence="5 6">
    <name type="scientific">Clupea harengus</name>
    <name type="common">Atlantic herring</name>
    <dbReference type="NCBI Taxonomy" id="7950"/>
    <lineage>
        <taxon>Eukaryota</taxon>
        <taxon>Metazoa</taxon>
        <taxon>Chordata</taxon>
        <taxon>Craniata</taxon>
        <taxon>Vertebrata</taxon>
        <taxon>Euteleostomi</taxon>
        <taxon>Actinopterygii</taxon>
        <taxon>Neopterygii</taxon>
        <taxon>Teleostei</taxon>
        <taxon>Clupei</taxon>
        <taxon>Clupeiformes</taxon>
        <taxon>Clupeoidei</taxon>
        <taxon>Clupeidae</taxon>
        <taxon>Clupea</taxon>
    </lineage>
</organism>
<dbReference type="SMART" id="SM01411">
    <property type="entry name" value="Ephrin_rec_like"/>
    <property type="match status" value="1"/>
</dbReference>
<dbReference type="PROSITE" id="PS50050">
    <property type="entry name" value="TNFR_NGFR_2"/>
    <property type="match status" value="1"/>
</dbReference>
<feature type="signal peptide" evidence="3">
    <location>
        <begin position="1"/>
        <end position="21"/>
    </location>
</feature>
<dbReference type="InterPro" id="IPR001368">
    <property type="entry name" value="TNFR/NGFR_Cys_rich_reg"/>
</dbReference>
<dbReference type="GO" id="GO:0042127">
    <property type="term" value="P:regulation of cell population proliferation"/>
    <property type="evidence" value="ECO:0007669"/>
    <property type="project" value="TreeGrafter"/>
</dbReference>
<feature type="disulfide bond" evidence="1">
    <location>
        <begin position="83"/>
        <end position="101"/>
    </location>
</feature>
<keyword evidence="1" id="KW-1015">Disulfide bond</keyword>
<evidence type="ECO:0000259" key="4">
    <source>
        <dbReference type="PROSITE" id="PS50050"/>
    </source>
</evidence>
<keyword evidence="6" id="KW-0675">Receptor</keyword>
<sequence>MPSWTLLTALLMWSILAFTGGVEIGCIDWDAAENDQVCCKECHTGNRRVDKCGIDPEKLCTPCKNGTYTKTKSAWSCDRCNQCVDPQIELKPCHGTTDTVCGCKPEYRCFKPDCLMCMRECGKGQEPVDGHCKECPKGTFNDQIHHLCVSWTKCPSGQVIVTEGTAFSDNKCDISNEINQITVPQIRKRSTTLHPIDADDQNMPLVWSSLAMLCLFFILGIFAIFRLIVKRNKTSTKVPITELPKTPEPHTLMTVEQEECSFCRPQQEQGSFESLSTVDSMDKLLPPV</sequence>
<gene>
    <name evidence="6" type="primary">tnfrsf9a</name>
</gene>
<dbReference type="PANTHER" id="PTHR47139">
    <property type="entry name" value="TUMOR NECROSIS FACTOR RECEPTOR SUPERFAMILY MEMBER 9"/>
    <property type="match status" value="1"/>
</dbReference>
<dbReference type="KEGG" id="char:116220324"/>
<protein>
    <submittedName>
        <fullName evidence="6">Tumor necrosis factor receptor superfamily member 9a</fullName>
    </submittedName>
</protein>
<feature type="chain" id="PRO_5028400231" evidence="3">
    <location>
        <begin position="22"/>
        <end position="288"/>
    </location>
</feature>
<keyword evidence="3" id="KW-0732">Signal</keyword>
<dbReference type="Pfam" id="PF00020">
    <property type="entry name" value="TNFR_c6"/>
    <property type="match status" value="2"/>
</dbReference>
<evidence type="ECO:0000313" key="6">
    <source>
        <dbReference type="RefSeq" id="XP_031422492.1"/>
    </source>
</evidence>
<dbReference type="SUPFAM" id="SSF57586">
    <property type="entry name" value="TNF receptor-like"/>
    <property type="match status" value="2"/>
</dbReference>
<keyword evidence="2" id="KW-1133">Transmembrane helix</keyword>
<keyword evidence="2" id="KW-0812">Transmembrane</keyword>
<feature type="disulfide bond" evidence="1">
    <location>
        <begin position="80"/>
        <end position="93"/>
    </location>
</feature>
<dbReference type="Proteomes" id="UP000515152">
    <property type="component" value="Chromosome 4"/>
</dbReference>
<evidence type="ECO:0000256" key="1">
    <source>
        <dbReference type="PROSITE-ProRule" id="PRU00206"/>
    </source>
</evidence>
<reference evidence="6" key="1">
    <citation type="submission" date="2025-08" db="UniProtKB">
        <authorList>
            <consortium name="RefSeq"/>
        </authorList>
    </citation>
    <scope>IDENTIFICATION</scope>
</reference>
<feature type="transmembrane region" description="Helical" evidence="2">
    <location>
        <begin position="205"/>
        <end position="229"/>
    </location>
</feature>
<accession>A0A6P8FGY4</accession>
<dbReference type="SMART" id="SM00208">
    <property type="entry name" value="TNFR"/>
    <property type="match status" value="2"/>
</dbReference>
<dbReference type="GO" id="GO:0038023">
    <property type="term" value="F:signaling receptor activity"/>
    <property type="evidence" value="ECO:0007669"/>
    <property type="project" value="TreeGrafter"/>
</dbReference>
<dbReference type="PANTHER" id="PTHR47139:SF4">
    <property type="entry name" value="TUMOR NECROSIS FACTOR RECEPTOR SUPERFAMILY MEMBER 9 ISOFORM X1-RELATED"/>
    <property type="match status" value="1"/>
</dbReference>
<dbReference type="GeneID" id="116220324"/>
<dbReference type="OrthoDB" id="9423210at2759"/>